<evidence type="ECO:0000256" key="1">
    <source>
        <dbReference type="SAM" id="MobiDB-lite"/>
    </source>
</evidence>
<proteinExistence type="predicted"/>
<evidence type="ECO:0000313" key="3">
    <source>
        <dbReference type="Proteomes" id="UP000703269"/>
    </source>
</evidence>
<sequence length="129" mass="13736">MPSTALGTPLRLPAHAQLGRKVPFERATRSQRAASTRSCGTRAPPAHAYPFSRSLPRTSPAGASRTCPTLARTGVAALLSVRRWASLKPRTPRTSWRRSRCACRGGSCAGCVGGLTVSRCMSGPPERVH</sequence>
<feature type="region of interest" description="Disordered" evidence="1">
    <location>
        <begin position="18"/>
        <end position="67"/>
    </location>
</feature>
<name>A0A9P3GP83_9APHY</name>
<dbReference type="AlphaFoldDB" id="A0A9P3GP83"/>
<evidence type="ECO:0000313" key="2">
    <source>
        <dbReference type="EMBL" id="GJE99182.1"/>
    </source>
</evidence>
<dbReference type="Proteomes" id="UP000703269">
    <property type="component" value="Unassembled WGS sequence"/>
</dbReference>
<dbReference type="EMBL" id="BPQB01000103">
    <property type="protein sequence ID" value="GJE99182.1"/>
    <property type="molecule type" value="Genomic_DNA"/>
</dbReference>
<reference evidence="2 3" key="1">
    <citation type="submission" date="2021-08" db="EMBL/GenBank/DDBJ databases">
        <title>Draft Genome Sequence of Phanerochaete sordida strain YK-624.</title>
        <authorList>
            <person name="Mori T."/>
            <person name="Dohra H."/>
            <person name="Suzuki T."/>
            <person name="Kawagishi H."/>
            <person name="Hirai H."/>
        </authorList>
    </citation>
    <scope>NUCLEOTIDE SEQUENCE [LARGE SCALE GENOMIC DNA]</scope>
    <source>
        <strain evidence="2 3">YK-624</strain>
    </source>
</reference>
<keyword evidence="3" id="KW-1185">Reference proteome</keyword>
<comment type="caution">
    <text evidence="2">The sequence shown here is derived from an EMBL/GenBank/DDBJ whole genome shotgun (WGS) entry which is preliminary data.</text>
</comment>
<gene>
    <name evidence="2" type="ORF">PsYK624_154300</name>
</gene>
<accession>A0A9P3GP83</accession>
<protein>
    <submittedName>
        <fullName evidence="2">Uncharacterized protein</fullName>
    </submittedName>
</protein>
<organism evidence="2 3">
    <name type="scientific">Phanerochaete sordida</name>
    <dbReference type="NCBI Taxonomy" id="48140"/>
    <lineage>
        <taxon>Eukaryota</taxon>
        <taxon>Fungi</taxon>
        <taxon>Dikarya</taxon>
        <taxon>Basidiomycota</taxon>
        <taxon>Agaricomycotina</taxon>
        <taxon>Agaricomycetes</taxon>
        <taxon>Polyporales</taxon>
        <taxon>Phanerochaetaceae</taxon>
        <taxon>Phanerochaete</taxon>
    </lineage>
</organism>